<organism evidence="1 2">
    <name type="scientific">Lupinus angustifolius</name>
    <name type="common">Narrow-leaved blue lupine</name>
    <dbReference type="NCBI Taxonomy" id="3871"/>
    <lineage>
        <taxon>Eukaryota</taxon>
        <taxon>Viridiplantae</taxon>
        <taxon>Streptophyta</taxon>
        <taxon>Embryophyta</taxon>
        <taxon>Tracheophyta</taxon>
        <taxon>Spermatophyta</taxon>
        <taxon>Magnoliopsida</taxon>
        <taxon>eudicotyledons</taxon>
        <taxon>Gunneridae</taxon>
        <taxon>Pentapetalae</taxon>
        <taxon>rosids</taxon>
        <taxon>fabids</taxon>
        <taxon>Fabales</taxon>
        <taxon>Fabaceae</taxon>
        <taxon>Papilionoideae</taxon>
        <taxon>50 kb inversion clade</taxon>
        <taxon>genistoids sensu lato</taxon>
        <taxon>core genistoids</taxon>
        <taxon>Genisteae</taxon>
        <taxon>Lupinus</taxon>
    </lineage>
</organism>
<sequence>MEIVLYSHNFRRCNLRQGFRHRFGFSSSISPSESFASLNPLIFLRTLLRILRIILLSPPPAFPLNPTSRICRSNHR</sequence>
<dbReference type="Gramene" id="OIV89673">
    <property type="protein sequence ID" value="OIV89673"/>
    <property type="gene ID" value="TanjilG_07749"/>
</dbReference>
<proteinExistence type="predicted"/>
<reference evidence="1 2" key="1">
    <citation type="journal article" date="2017" name="Plant Biotechnol. J.">
        <title>A comprehensive draft genome sequence for lupin (Lupinus angustifolius), an emerging health food: insights into plant-microbe interactions and legume evolution.</title>
        <authorList>
            <person name="Hane J.K."/>
            <person name="Ming Y."/>
            <person name="Kamphuis L.G."/>
            <person name="Nelson M.N."/>
            <person name="Garg G."/>
            <person name="Atkins C.A."/>
            <person name="Bayer P.E."/>
            <person name="Bravo A."/>
            <person name="Bringans S."/>
            <person name="Cannon S."/>
            <person name="Edwards D."/>
            <person name="Foley R."/>
            <person name="Gao L.L."/>
            <person name="Harrison M.J."/>
            <person name="Huang W."/>
            <person name="Hurgobin B."/>
            <person name="Li S."/>
            <person name="Liu C.W."/>
            <person name="McGrath A."/>
            <person name="Morahan G."/>
            <person name="Murray J."/>
            <person name="Weller J."/>
            <person name="Jian J."/>
            <person name="Singh K.B."/>
        </authorList>
    </citation>
    <scope>NUCLEOTIDE SEQUENCE [LARGE SCALE GENOMIC DNA]</scope>
    <source>
        <strain evidence="2">cv. Tanjil</strain>
        <tissue evidence="1">Whole plant</tissue>
    </source>
</reference>
<name>A0A1J7G5T7_LUPAN</name>
<evidence type="ECO:0000313" key="2">
    <source>
        <dbReference type="Proteomes" id="UP000188354"/>
    </source>
</evidence>
<evidence type="ECO:0000313" key="1">
    <source>
        <dbReference type="EMBL" id="OIV89673.1"/>
    </source>
</evidence>
<accession>A0A1J7G5T7</accession>
<dbReference type="EMBL" id="KV862258">
    <property type="protein sequence ID" value="OIV89673.1"/>
    <property type="molecule type" value="Genomic_DNA"/>
</dbReference>
<keyword evidence="2" id="KW-1185">Reference proteome</keyword>
<gene>
    <name evidence="1" type="ORF">TanjilG_07749</name>
</gene>
<dbReference type="AlphaFoldDB" id="A0A1J7G5T7"/>
<dbReference type="Proteomes" id="UP000188354">
    <property type="component" value="Unassembled WGS sequence"/>
</dbReference>
<protein>
    <submittedName>
        <fullName evidence="1">Uncharacterized protein</fullName>
    </submittedName>
</protein>